<gene>
    <name evidence="4" type="ORF">RY831_04840</name>
</gene>
<dbReference type="Gene3D" id="3.90.550.10">
    <property type="entry name" value="Spore Coat Polysaccharide Biosynthesis Protein SpsA, Chain A"/>
    <property type="match status" value="1"/>
</dbReference>
<reference evidence="4 5" key="1">
    <citation type="submission" date="2023-10" db="EMBL/GenBank/DDBJ databases">
        <title>Noviherbaspirillum sp. CPCC 100848 genome assembly.</title>
        <authorList>
            <person name="Li X.Y."/>
            <person name="Fang X.M."/>
        </authorList>
    </citation>
    <scope>NUCLEOTIDE SEQUENCE [LARGE SCALE GENOMIC DNA]</scope>
    <source>
        <strain evidence="4 5">CPCC 100848</strain>
    </source>
</reference>
<keyword evidence="1" id="KW-0328">Glycosyltransferase</keyword>
<protein>
    <submittedName>
        <fullName evidence="4">Glycosyltransferase family 8 protein</fullName>
        <ecNumber evidence="4">2.-.-.-</ecNumber>
    </submittedName>
</protein>
<evidence type="ECO:0000256" key="1">
    <source>
        <dbReference type="ARBA" id="ARBA00022676"/>
    </source>
</evidence>
<dbReference type="RefSeq" id="WP_326505198.1">
    <property type="nucleotide sequence ID" value="NZ_JAWIIV010000003.1"/>
</dbReference>
<dbReference type="CDD" id="cd04194">
    <property type="entry name" value="GT8_A4GalT_like"/>
    <property type="match status" value="1"/>
</dbReference>
<sequence length="296" mass="35032">MIHIVCCTDENYAFNFPVIAQSVLQHHSADEVSFHLLHSPLEPLTLKKIERYAADKGLQFSRYLLDDVVFADLPEIGYFTIAIYYRLMIPELISPKIEKVLYLDMDVIVEGRLDTLWNEEMSGKAAVVVEDGAPKHLARHSPARYFNSGVMLINLDYWRREDVKRKAIDFMQQNPDVLRFPDQDALNVVLQKDVIFFPEKWNYHLNLDRHFLKNVLKGKVPAENKPVIVHFNQKLKPWMYHCKHPYRFRYWDLLRQTTFGDYRMKNKSFSSFVFYNTPRPLRSKLWPRLAAKLPQN</sequence>
<evidence type="ECO:0000313" key="4">
    <source>
        <dbReference type="EMBL" id="MEC4718461.1"/>
    </source>
</evidence>
<dbReference type="InterPro" id="IPR050748">
    <property type="entry name" value="Glycosyltrans_8_dom-fam"/>
</dbReference>
<dbReference type="Proteomes" id="UP001352263">
    <property type="component" value="Unassembled WGS sequence"/>
</dbReference>
<dbReference type="EMBL" id="JAWIIV010000003">
    <property type="protein sequence ID" value="MEC4718461.1"/>
    <property type="molecule type" value="Genomic_DNA"/>
</dbReference>
<proteinExistence type="predicted"/>
<keyword evidence="5" id="KW-1185">Reference proteome</keyword>
<evidence type="ECO:0000313" key="5">
    <source>
        <dbReference type="Proteomes" id="UP001352263"/>
    </source>
</evidence>
<dbReference type="GO" id="GO:0016740">
    <property type="term" value="F:transferase activity"/>
    <property type="evidence" value="ECO:0007669"/>
    <property type="project" value="UniProtKB-KW"/>
</dbReference>
<dbReference type="PANTHER" id="PTHR13778:SF47">
    <property type="entry name" value="LIPOPOLYSACCHARIDE 1,3-GALACTOSYLTRANSFERASE"/>
    <property type="match status" value="1"/>
</dbReference>
<name>A0ABU6J4U6_9BURK</name>
<comment type="caution">
    <text evidence="4">The sequence shown here is derived from an EMBL/GenBank/DDBJ whole genome shotgun (WGS) entry which is preliminary data.</text>
</comment>
<accession>A0ABU6J4U6</accession>
<dbReference type="PANTHER" id="PTHR13778">
    <property type="entry name" value="GLYCOSYLTRANSFERASE 8 DOMAIN-CONTAINING PROTEIN"/>
    <property type="match status" value="1"/>
</dbReference>
<dbReference type="Pfam" id="PF01501">
    <property type="entry name" value="Glyco_transf_8"/>
    <property type="match status" value="1"/>
</dbReference>
<evidence type="ECO:0000256" key="2">
    <source>
        <dbReference type="ARBA" id="ARBA00022679"/>
    </source>
</evidence>
<dbReference type="InterPro" id="IPR002495">
    <property type="entry name" value="Glyco_trans_8"/>
</dbReference>
<dbReference type="InterPro" id="IPR029044">
    <property type="entry name" value="Nucleotide-diphossugar_trans"/>
</dbReference>
<evidence type="ECO:0000256" key="3">
    <source>
        <dbReference type="ARBA" id="ARBA00022723"/>
    </source>
</evidence>
<dbReference type="EC" id="2.-.-.-" evidence="4"/>
<organism evidence="4 5">
    <name type="scientific">Noviherbaspirillum album</name>
    <dbReference type="NCBI Taxonomy" id="3080276"/>
    <lineage>
        <taxon>Bacteria</taxon>
        <taxon>Pseudomonadati</taxon>
        <taxon>Pseudomonadota</taxon>
        <taxon>Betaproteobacteria</taxon>
        <taxon>Burkholderiales</taxon>
        <taxon>Oxalobacteraceae</taxon>
        <taxon>Noviherbaspirillum</taxon>
    </lineage>
</organism>
<keyword evidence="2 4" id="KW-0808">Transferase</keyword>
<keyword evidence="3" id="KW-0479">Metal-binding</keyword>
<dbReference type="SUPFAM" id="SSF53448">
    <property type="entry name" value="Nucleotide-diphospho-sugar transferases"/>
    <property type="match status" value="1"/>
</dbReference>